<organism evidence="1">
    <name type="scientific">Arundo donax</name>
    <name type="common">Giant reed</name>
    <name type="synonym">Donax arundinaceus</name>
    <dbReference type="NCBI Taxonomy" id="35708"/>
    <lineage>
        <taxon>Eukaryota</taxon>
        <taxon>Viridiplantae</taxon>
        <taxon>Streptophyta</taxon>
        <taxon>Embryophyta</taxon>
        <taxon>Tracheophyta</taxon>
        <taxon>Spermatophyta</taxon>
        <taxon>Magnoliopsida</taxon>
        <taxon>Liliopsida</taxon>
        <taxon>Poales</taxon>
        <taxon>Poaceae</taxon>
        <taxon>PACMAD clade</taxon>
        <taxon>Arundinoideae</taxon>
        <taxon>Arundineae</taxon>
        <taxon>Arundo</taxon>
    </lineage>
</organism>
<dbReference type="EMBL" id="GBRH01232813">
    <property type="protein sequence ID" value="JAD65082.1"/>
    <property type="molecule type" value="Transcribed_RNA"/>
</dbReference>
<proteinExistence type="predicted"/>
<protein>
    <submittedName>
        <fullName evidence="1">DWF4</fullName>
    </submittedName>
</protein>
<evidence type="ECO:0000313" key="1">
    <source>
        <dbReference type="EMBL" id="JAD65082.1"/>
    </source>
</evidence>
<reference evidence="1" key="1">
    <citation type="submission" date="2014-09" db="EMBL/GenBank/DDBJ databases">
        <authorList>
            <person name="Magalhaes I.L.F."/>
            <person name="Oliveira U."/>
            <person name="Santos F.R."/>
            <person name="Vidigal T.H.D.A."/>
            <person name="Brescovit A.D."/>
            <person name="Santos A.J."/>
        </authorList>
    </citation>
    <scope>NUCLEOTIDE SEQUENCE</scope>
    <source>
        <tissue evidence="1">Shoot tissue taken approximately 20 cm above the soil surface</tissue>
    </source>
</reference>
<name>A0A0A9C0P7_ARUDO</name>
<accession>A0A0A9C0P7</accession>
<dbReference type="AlphaFoldDB" id="A0A0A9C0P7"/>
<reference evidence="1" key="2">
    <citation type="journal article" date="2015" name="Data Brief">
        <title>Shoot transcriptome of the giant reed, Arundo donax.</title>
        <authorList>
            <person name="Barrero R.A."/>
            <person name="Guerrero F.D."/>
            <person name="Moolhuijzen P."/>
            <person name="Goolsby J.A."/>
            <person name="Tidwell J."/>
            <person name="Bellgard S.E."/>
            <person name="Bellgard M.I."/>
        </authorList>
    </citation>
    <scope>NUCLEOTIDE SEQUENCE</scope>
    <source>
        <tissue evidence="1">Shoot tissue taken approximately 20 cm above the soil surface</tissue>
    </source>
</reference>
<sequence>MKLLGVLFFHLQGLNRLGSSYNEESR</sequence>